<dbReference type="RefSeq" id="XP_026607514.1">
    <property type="nucleotide sequence ID" value="XM_026744351.1"/>
</dbReference>
<proteinExistence type="predicted"/>
<accession>A0A3D8SW87</accession>
<dbReference type="EMBL" id="PVWQ01000002">
    <property type="protein sequence ID" value="RDW90560.1"/>
    <property type="molecule type" value="Genomic_DNA"/>
</dbReference>
<evidence type="ECO:0000313" key="2">
    <source>
        <dbReference type="Proteomes" id="UP000256690"/>
    </source>
</evidence>
<reference evidence="1 2" key="1">
    <citation type="journal article" date="2018" name="IMA Fungus">
        <title>IMA Genome-F 9: Draft genome sequence of Annulohypoxylon stygium, Aspergillus mulundensis, Berkeleyomyces basicola (syn. Thielaviopsis basicola), Ceratocystis smalleyi, two Cercospora beticola strains, Coleophoma cylindrospora, Fusarium fracticaudum, Phialophora cf. hyalina, and Morchella septimelata.</title>
        <authorList>
            <person name="Wingfield B.D."/>
            <person name="Bills G.F."/>
            <person name="Dong Y."/>
            <person name="Huang W."/>
            <person name="Nel W.J."/>
            <person name="Swalarsk-Parry B.S."/>
            <person name="Vaghefi N."/>
            <person name="Wilken P.M."/>
            <person name="An Z."/>
            <person name="de Beer Z.W."/>
            <person name="De Vos L."/>
            <person name="Chen L."/>
            <person name="Duong T.A."/>
            <person name="Gao Y."/>
            <person name="Hammerbacher A."/>
            <person name="Kikkert J.R."/>
            <person name="Li Y."/>
            <person name="Li H."/>
            <person name="Li K."/>
            <person name="Li Q."/>
            <person name="Liu X."/>
            <person name="Ma X."/>
            <person name="Naidoo K."/>
            <person name="Pethybridge S.J."/>
            <person name="Sun J."/>
            <person name="Steenkamp E.T."/>
            <person name="van der Nest M.A."/>
            <person name="van Wyk S."/>
            <person name="Wingfield M.J."/>
            <person name="Xiong C."/>
            <person name="Yue Q."/>
            <person name="Zhang X."/>
        </authorList>
    </citation>
    <scope>NUCLEOTIDE SEQUENCE [LARGE SCALE GENOMIC DNA]</scope>
    <source>
        <strain evidence="1 2">DSM 5745</strain>
    </source>
</reference>
<keyword evidence="2" id="KW-1185">Reference proteome</keyword>
<dbReference type="GeneID" id="38112705"/>
<sequence>MASLPPGTPRAPRKRRIRTQTHTLPFPDHAGNPALLVFRNLVSCPLPPLYAFAIYFTHGDASPDNVDVAGFFSAIDSMHEPLDIRLELFFLRNASVEECVEHYRAEKDSRGDYRVQIAALEIRESSIPSRPLGEEAGADTSRVGPPGFVPSYIDYHRTYHGMLYVCPEKDWNTGRQEICHVLFDPFSAEEWAEWRSQSEPEVQPPMHLRWLPIASAPDSSSNPLVDVAQEMHLVSNLQRMNVTTEPWQQAMERGWTRW</sequence>
<protein>
    <submittedName>
        <fullName evidence="1">Uncharacterized protein</fullName>
    </submittedName>
</protein>
<dbReference type="AlphaFoldDB" id="A0A3D8SW87"/>
<name>A0A3D8SW87_9EURO</name>
<evidence type="ECO:0000313" key="1">
    <source>
        <dbReference type="EMBL" id="RDW90560.1"/>
    </source>
</evidence>
<dbReference type="OrthoDB" id="5402033at2759"/>
<gene>
    <name evidence="1" type="ORF">DSM5745_02335</name>
</gene>
<dbReference type="STRING" id="1810919.A0A3D8SW87"/>
<comment type="caution">
    <text evidence="1">The sequence shown here is derived from an EMBL/GenBank/DDBJ whole genome shotgun (WGS) entry which is preliminary data.</text>
</comment>
<organism evidence="1 2">
    <name type="scientific">Aspergillus mulundensis</name>
    <dbReference type="NCBI Taxonomy" id="1810919"/>
    <lineage>
        <taxon>Eukaryota</taxon>
        <taxon>Fungi</taxon>
        <taxon>Dikarya</taxon>
        <taxon>Ascomycota</taxon>
        <taxon>Pezizomycotina</taxon>
        <taxon>Eurotiomycetes</taxon>
        <taxon>Eurotiomycetidae</taxon>
        <taxon>Eurotiales</taxon>
        <taxon>Aspergillaceae</taxon>
        <taxon>Aspergillus</taxon>
        <taxon>Aspergillus subgen. Nidulantes</taxon>
    </lineage>
</organism>
<dbReference type="Proteomes" id="UP000256690">
    <property type="component" value="Unassembled WGS sequence"/>
</dbReference>